<protein>
    <recommendedName>
        <fullName evidence="3">Link domain-containing protein</fullName>
    </recommendedName>
</protein>
<keyword evidence="5" id="KW-1185">Reference proteome</keyword>
<dbReference type="Proteomes" id="UP001634394">
    <property type="component" value="Unassembled WGS sequence"/>
</dbReference>
<evidence type="ECO:0000313" key="4">
    <source>
        <dbReference type="EMBL" id="KAL3861521.1"/>
    </source>
</evidence>
<dbReference type="EMBL" id="JBJQND010000011">
    <property type="protein sequence ID" value="KAL3861521.1"/>
    <property type="molecule type" value="Genomic_DNA"/>
</dbReference>
<comment type="caution">
    <text evidence="4">The sequence shown here is derived from an EMBL/GenBank/DDBJ whole genome shotgun (WGS) entry which is preliminary data.</text>
</comment>
<organism evidence="4 5">
    <name type="scientific">Sinanodonta woodiana</name>
    <name type="common">Chinese pond mussel</name>
    <name type="synonym">Anodonta woodiana</name>
    <dbReference type="NCBI Taxonomy" id="1069815"/>
    <lineage>
        <taxon>Eukaryota</taxon>
        <taxon>Metazoa</taxon>
        <taxon>Spiralia</taxon>
        <taxon>Lophotrochozoa</taxon>
        <taxon>Mollusca</taxon>
        <taxon>Bivalvia</taxon>
        <taxon>Autobranchia</taxon>
        <taxon>Heteroconchia</taxon>
        <taxon>Palaeoheterodonta</taxon>
        <taxon>Unionida</taxon>
        <taxon>Unionoidea</taxon>
        <taxon>Unionidae</taxon>
        <taxon>Unioninae</taxon>
        <taxon>Sinanodonta</taxon>
    </lineage>
</organism>
<dbReference type="PROSITE" id="PS50963">
    <property type="entry name" value="LINK_2"/>
    <property type="match status" value="1"/>
</dbReference>
<evidence type="ECO:0000259" key="3">
    <source>
        <dbReference type="PROSITE" id="PS50963"/>
    </source>
</evidence>
<evidence type="ECO:0000256" key="1">
    <source>
        <dbReference type="ARBA" id="ARBA00023157"/>
    </source>
</evidence>
<dbReference type="InterPro" id="IPR000538">
    <property type="entry name" value="Link_dom"/>
</dbReference>
<dbReference type="AlphaFoldDB" id="A0ABD3VK40"/>
<dbReference type="Pfam" id="PF00193">
    <property type="entry name" value="Xlink"/>
    <property type="match status" value="1"/>
</dbReference>
<dbReference type="SMART" id="SM00445">
    <property type="entry name" value="LINK"/>
    <property type="match status" value="1"/>
</dbReference>
<feature type="signal peptide" evidence="2">
    <location>
        <begin position="1"/>
        <end position="20"/>
    </location>
</feature>
<accession>A0ABD3VK40</accession>
<evidence type="ECO:0000256" key="2">
    <source>
        <dbReference type="SAM" id="SignalP"/>
    </source>
</evidence>
<dbReference type="SUPFAM" id="SSF56436">
    <property type="entry name" value="C-type lectin-like"/>
    <property type="match status" value="1"/>
</dbReference>
<name>A0ABD3VK40_SINWO</name>
<dbReference type="InterPro" id="IPR016187">
    <property type="entry name" value="CTDL_fold"/>
</dbReference>
<reference evidence="4 5" key="1">
    <citation type="submission" date="2024-11" db="EMBL/GenBank/DDBJ databases">
        <title>Chromosome-level genome assembly of the freshwater bivalve Anodonta woodiana.</title>
        <authorList>
            <person name="Chen X."/>
        </authorList>
    </citation>
    <scope>NUCLEOTIDE SEQUENCE [LARGE SCALE GENOMIC DNA]</scope>
    <source>
        <strain evidence="4">MN2024</strain>
        <tissue evidence="4">Gills</tissue>
    </source>
</reference>
<proteinExistence type="predicted"/>
<keyword evidence="2" id="KW-0732">Signal</keyword>
<keyword evidence="1" id="KW-1015">Disulfide bond</keyword>
<evidence type="ECO:0000313" key="5">
    <source>
        <dbReference type="Proteomes" id="UP001634394"/>
    </source>
</evidence>
<gene>
    <name evidence="4" type="ORF">ACJMK2_007550</name>
</gene>
<dbReference type="Gene3D" id="3.10.100.10">
    <property type="entry name" value="Mannose-Binding Protein A, subunit A"/>
    <property type="match status" value="1"/>
</dbReference>
<sequence>MNFSVFILVIMSIFIDVIYSDENTREISSVLELFPEFNQMNDRISKLEKGWSLPYKTRLRNYRVKSEPMESKVFSSGLECWLNCAETNGCTSASFQLDGGKCELSRVKYVSYEVLEKAVGWNVFTKHTPIVSLHDQNYSLNLAGAKAHCVSLGLSIATLDDLKAAYNSGYQQCSCGWAENGIAYIVMQEATVGCMSSVGVLECHWQSTWNVYCRPLKTD</sequence>
<feature type="chain" id="PRO_5044841675" description="Link domain-containing protein" evidence="2">
    <location>
        <begin position="21"/>
        <end position="219"/>
    </location>
</feature>
<dbReference type="InterPro" id="IPR016186">
    <property type="entry name" value="C-type_lectin-like/link_sf"/>
</dbReference>
<feature type="domain" description="Link" evidence="3">
    <location>
        <begin position="127"/>
        <end position="215"/>
    </location>
</feature>